<dbReference type="EMBL" id="LR900720">
    <property type="protein sequence ID" value="CAD7246673.1"/>
    <property type="molecule type" value="Genomic_DNA"/>
</dbReference>
<dbReference type="AlphaFoldDB" id="A0A7R8XBL6"/>
<organism evidence="3">
    <name type="scientific">Darwinula stevensoni</name>
    <dbReference type="NCBI Taxonomy" id="69355"/>
    <lineage>
        <taxon>Eukaryota</taxon>
        <taxon>Metazoa</taxon>
        <taxon>Ecdysozoa</taxon>
        <taxon>Arthropoda</taxon>
        <taxon>Crustacea</taxon>
        <taxon>Oligostraca</taxon>
        <taxon>Ostracoda</taxon>
        <taxon>Podocopa</taxon>
        <taxon>Podocopida</taxon>
        <taxon>Darwinulocopina</taxon>
        <taxon>Darwinuloidea</taxon>
        <taxon>Darwinulidae</taxon>
        <taxon>Darwinula</taxon>
    </lineage>
</organism>
<feature type="coiled-coil region" evidence="1">
    <location>
        <begin position="276"/>
        <end position="317"/>
    </location>
</feature>
<protein>
    <submittedName>
        <fullName evidence="3">Uncharacterized protein</fullName>
    </submittedName>
</protein>
<feature type="region of interest" description="Disordered" evidence="2">
    <location>
        <begin position="76"/>
        <end position="111"/>
    </location>
</feature>
<dbReference type="EMBL" id="CAJPEV010001203">
    <property type="protein sequence ID" value="CAG0891342.1"/>
    <property type="molecule type" value="Genomic_DNA"/>
</dbReference>
<dbReference type="Proteomes" id="UP000677054">
    <property type="component" value="Unassembled WGS sequence"/>
</dbReference>
<proteinExistence type="predicted"/>
<keyword evidence="1" id="KW-0175">Coiled coil</keyword>
<sequence length="411" mass="47207">MEVMEAPIRRDSLASECISFRSGSTSGEAFEENLDEMSESELRTLLCDLEKRNRTLATEIGMMEAFLKKQQAMEASLSTRNRSMDSKSKAPLLRDTSSSSSTEKSRIPTSLNVGQKKELVSGALMKCHEEAEDLEDKMEFGRGEMEIAIDVAESQLGDVRRSREKFLSTVQLWTETILMEDRDGESVPITRYPTEPVQKLLEGELKGKKGEEEREKLRGMELRREMKKKSEVLKAKEDLRKVFSPVDLAAMPIRIQKFHERLVKHEAKSRTLKDSLRRARRLVKDFKDKVKSEEEMHRSLENTRKDLLRILDSLTAAESNQEVKVGGRSSISSKGYQITVEDLQAVNKEFHRLSLAEKHLQSKLTRSRIKRKFANRRNSNKTSVVRQKNPLLISRDKAKRTIMMGSKRTEK</sequence>
<accession>A0A7R8XBL6</accession>
<evidence type="ECO:0000256" key="1">
    <source>
        <dbReference type="SAM" id="Coils"/>
    </source>
</evidence>
<evidence type="ECO:0000313" key="4">
    <source>
        <dbReference type="Proteomes" id="UP000677054"/>
    </source>
</evidence>
<feature type="compositionally biased region" description="Low complexity" evidence="2">
    <location>
        <begin position="96"/>
        <end position="110"/>
    </location>
</feature>
<reference evidence="3" key="1">
    <citation type="submission" date="2020-11" db="EMBL/GenBank/DDBJ databases">
        <authorList>
            <person name="Tran Van P."/>
        </authorList>
    </citation>
    <scope>NUCLEOTIDE SEQUENCE</scope>
</reference>
<gene>
    <name evidence="3" type="ORF">DSTB1V02_LOCUS6520</name>
</gene>
<evidence type="ECO:0000256" key="2">
    <source>
        <dbReference type="SAM" id="MobiDB-lite"/>
    </source>
</evidence>
<evidence type="ECO:0000313" key="3">
    <source>
        <dbReference type="EMBL" id="CAD7246673.1"/>
    </source>
</evidence>
<name>A0A7R8XBL6_9CRUS</name>
<keyword evidence="4" id="KW-1185">Reference proteome</keyword>